<dbReference type="RefSeq" id="WP_130502678.1">
    <property type="nucleotide sequence ID" value="NZ_SHLI01000001.1"/>
</dbReference>
<dbReference type="Proteomes" id="UP000292298">
    <property type="component" value="Unassembled WGS sequence"/>
</dbReference>
<comment type="caution">
    <text evidence="2">The sequence shown here is derived from an EMBL/GenBank/DDBJ whole genome shotgun (WGS) entry which is preliminary data.</text>
</comment>
<protein>
    <submittedName>
        <fullName evidence="2">Polysaccharide pyruvyl transferase</fullName>
    </submittedName>
</protein>
<gene>
    <name evidence="2" type="ORF">EV698_0603</name>
</gene>
<accession>A0A4Q8CZA7</accession>
<reference evidence="2 3" key="1">
    <citation type="submission" date="2019-02" db="EMBL/GenBank/DDBJ databases">
        <title>Genomic Encyclopedia of Type Strains, Phase IV (KMG-IV): sequencing the most valuable type-strain genomes for metagenomic binning, comparative biology and taxonomic classification.</title>
        <authorList>
            <person name="Goeker M."/>
        </authorList>
    </citation>
    <scope>NUCLEOTIDE SEQUENCE [LARGE SCALE GENOMIC DNA]</scope>
    <source>
        <strain evidence="2 3">DSM 21056</strain>
    </source>
</reference>
<keyword evidence="3" id="KW-1185">Reference proteome</keyword>
<dbReference type="AlphaFoldDB" id="A0A4Q8CZA7"/>
<feature type="domain" description="Polysaccharide pyruvyl transferase" evidence="1">
    <location>
        <begin position="115"/>
        <end position="228"/>
    </location>
</feature>
<evidence type="ECO:0000313" key="3">
    <source>
        <dbReference type="Proteomes" id="UP000292298"/>
    </source>
</evidence>
<evidence type="ECO:0000313" key="2">
    <source>
        <dbReference type="EMBL" id="RZU98358.1"/>
    </source>
</evidence>
<proteinExistence type="predicted"/>
<dbReference type="Pfam" id="PF04230">
    <property type="entry name" value="PS_pyruv_trans"/>
    <property type="match status" value="1"/>
</dbReference>
<name>A0A4Q8CZA7_9GAMM</name>
<evidence type="ECO:0000259" key="1">
    <source>
        <dbReference type="Pfam" id="PF04230"/>
    </source>
</evidence>
<dbReference type="EMBL" id="SHLI01000001">
    <property type="protein sequence ID" value="RZU98358.1"/>
    <property type="molecule type" value="Genomic_DNA"/>
</dbReference>
<sequence>MKIETALSEKLFRLRRPNRVVRICQKLGLTSRRNILWSWYEPRNFGDWVGPYLFWKMTGDRPLFCRPSLTKGRFRNRAEAIATAGSILRHITVPERVHVWGSGIISAHDEFQEPLEIYAVRGPRSMKRAHQLGYECPDIFGDPAIVLPKVYAPIVERKYRLGIIPHYSDFEKVSLLLQHRYDLHVVDVTQSVETVISEILSCEATLASSLHGLIVSHAYGLRSTWIASEDRLIGDNIKFVDYLESVGLYGMTEPETVDWHQSADKLENLATHQFNVEQERLSIPLLEACPFLEKTNE</sequence>
<organism evidence="2 3">
    <name type="scientific">Spiribacter vilamensis</name>
    <dbReference type="NCBI Taxonomy" id="531306"/>
    <lineage>
        <taxon>Bacteria</taxon>
        <taxon>Pseudomonadati</taxon>
        <taxon>Pseudomonadota</taxon>
        <taxon>Gammaproteobacteria</taxon>
        <taxon>Chromatiales</taxon>
        <taxon>Ectothiorhodospiraceae</taxon>
        <taxon>Spiribacter</taxon>
    </lineage>
</organism>
<dbReference type="OrthoDB" id="9803627at2"/>
<dbReference type="InterPro" id="IPR007345">
    <property type="entry name" value="Polysacch_pyruvyl_Trfase"/>
</dbReference>
<dbReference type="GO" id="GO:0016740">
    <property type="term" value="F:transferase activity"/>
    <property type="evidence" value="ECO:0007669"/>
    <property type="project" value="UniProtKB-KW"/>
</dbReference>
<keyword evidence="2" id="KW-0808">Transferase</keyword>